<dbReference type="Gene3D" id="1.10.10.10">
    <property type="entry name" value="Winged helix-like DNA-binding domain superfamily/Winged helix DNA-binding domain"/>
    <property type="match status" value="1"/>
</dbReference>
<keyword evidence="1" id="KW-0805">Transcription regulation</keyword>
<evidence type="ECO:0000313" key="5">
    <source>
        <dbReference type="EMBL" id="EDP14389.1"/>
    </source>
</evidence>
<dbReference type="PANTHER" id="PTHR43537">
    <property type="entry name" value="TRANSCRIPTIONAL REGULATOR, GNTR FAMILY"/>
    <property type="match status" value="1"/>
</dbReference>
<dbReference type="AlphaFoldDB" id="A8RXR9"/>
<dbReference type="HOGENOM" id="CLU_017584_9_3_9"/>
<dbReference type="SMART" id="SM00345">
    <property type="entry name" value="HTH_GNTR"/>
    <property type="match status" value="1"/>
</dbReference>
<dbReference type="PaxDb" id="411902-CLOBOL_04931"/>
<dbReference type="GO" id="GO:0003677">
    <property type="term" value="F:DNA binding"/>
    <property type="evidence" value="ECO:0007669"/>
    <property type="project" value="UniProtKB-KW"/>
</dbReference>
<name>A8RXR9_ENTBW</name>
<dbReference type="EMBL" id="ABCC02000039">
    <property type="protein sequence ID" value="EDP14389.1"/>
    <property type="molecule type" value="Genomic_DNA"/>
</dbReference>
<dbReference type="InterPro" id="IPR011711">
    <property type="entry name" value="GntR_C"/>
</dbReference>
<evidence type="ECO:0000259" key="4">
    <source>
        <dbReference type="PROSITE" id="PS50949"/>
    </source>
</evidence>
<sequence>MQQRRFSMEKTSFLKEPVGGQSVVNKIVDNITNAIINGELNPGDKIPTEAELSESMGAGRNSVREAIKVLEAYGVVHIKRAEGTFVSQEYDSRMIYPVLYGIILQKDSTSQIVELRKVIDVGLLQLAVDKLRSKSLEQTQMEAIEKAMEELEYQAHMDKPQARSLYEADVQFHMAIVGITENVMLQSICNYVDKITRRSRMVTIDRIFLDGEVENFLDLHRRIVKLLQDRDSAGIYAIVEEHYQYWAKVKDE</sequence>
<evidence type="ECO:0000256" key="2">
    <source>
        <dbReference type="ARBA" id="ARBA00023125"/>
    </source>
</evidence>
<dbReference type="PROSITE" id="PS50949">
    <property type="entry name" value="HTH_GNTR"/>
    <property type="match status" value="1"/>
</dbReference>
<protein>
    <recommendedName>
        <fullName evidence="4">HTH gntR-type domain-containing protein</fullName>
    </recommendedName>
</protein>
<reference evidence="5 6" key="1">
    <citation type="submission" date="2007-08" db="EMBL/GenBank/DDBJ databases">
        <authorList>
            <person name="Fulton L."/>
            <person name="Clifton S."/>
            <person name="Fulton B."/>
            <person name="Xu J."/>
            <person name="Minx P."/>
            <person name="Pepin K.H."/>
            <person name="Johnson M."/>
            <person name="Thiruvilangam P."/>
            <person name="Bhonagiri V."/>
            <person name="Nash W.E."/>
            <person name="Mardis E.R."/>
            <person name="Wilson R.K."/>
        </authorList>
    </citation>
    <scope>NUCLEOTIDE SEQUENCE [LARGE SCALE GENOMIC DNA]</scope>
    <source>
        <strain evidence="6">ATCC BAA-613 / DSM 15670 / CCUG 46953 / JCM 12243 / WAL 16351</strain>
    </source>
</reference>
<keyword evidence="2" id="KW-0238">DNA-binding</keyword>
<dbReference type="InterPro" id="IPR008920">
    <property type="entry name" value="TF_FadR/GntR_C"/>
</dbReference>
<dbReference type="InterPro" id="IPR036388">
    <property type="entry name" value="WH-like_DNA-bd_sf"/>
</dbReference>
<dbReference type="GO" id="GO:0003700">
    <property type="term" value="F:DNA-binding transcription factor activity"/>
    <property type="evidence" value="ECO:0007669"/>
    <property type="project" value="InterPro"/>
</dbReference>
<dbReference type="InterPro" id="IPR000524">
    <property type="entry name" value="Tscrpt_reg_HTH_GntR"/>
</dbReference>
<dbReference type="SUPFAM" id="SSF46785">
    <property type="entry name" value="Winged helix' DNA-binding domain"/>
    <property type="match status" value="1"/>
</dbReference>
<proteinExistence type="predicted"/>
<dbReference type="InterPro" id="IPR036390">
    <property type="entry name" value="WH_DNA-bd_sf"/>
</dbReference>
<feature type="domain" description="HTH gntR-type" evidence="4">
    <location>
        <begin position="21"/>
        <end position="89"/>
    </location>
</feature>
<dbReference type="Pfam" id="PF07729">
    <property type="entry name" value="FCD"/>
    <property type="match status" value="1"/>
</dbReference>
<evidence type="ECO:0000256" key="1">
    <source>
        <dbReference type="ARBA" id="ARBA00023015"/>
    </source>
</evidence>
<keyword evidence="3" id="KW-0804">Transcription</keyword>
<dbReference type="PRINTS" id="PR00035">
    <property type="entry name" value="HTHGNTR"/>
</dbReference>
<dbReference type="CDD" id="cd07377">
    <property type="entry name" value="WHTH_GntR"/>
    <property type="match status" value="1"/>
</dbReference>
<accession>A8RXR9</accession>
<organism evidence="5 6">
    <name type="scientific">Enterocloster bolteae (strain ATCC BAA-613 / DSM 15670 / CCUG 46953 / JCM 12243 / WAL 16351)</name>
    <name type="common">Clostridium bolteae</name>
    <dbReference type="NCBI Taxonomy" id="411902"/>
    <lineage>
        <taxon>Bacteria</taxon>
        <taxon>Bacillati</taxon>
        <taxon>Bacillota</taxon>
        <taxon>Clostridia</taxon>
        <taxon>Lachnospirales</taxon>
        <taxon>Lachnospiraceae</taxon>
        <taxon>Enterocloster</taxon>
    </lineage>
</organism>
<dbReference type="SMART" id="SM00895">
    <property type="entry name" value="FCD"/>
    <property type="match status" value="1"/>
</dbReference>
<dbReference type="PANTHER" id="PTHR43537:SF5">
    <property type="entry name" value="UXU OPERON TRANSCRIPTIONAL REGULATOR"/>
    <property type="match status" value="1"/>
</dbReference>
<gene>
    <name evidence="5" type="ORF">CLOBOL_04931</name>
</gene>
<dbReference type="SUPFAM" id="SSF48008">
    <property type="entry name" value="GntR ligand-binding domain-like"/>
    <property type="match status" value="1"/>
</dbReference>
<dbReference type="Proteomes" id="UP000005396">
    <property type="component" value="Unassembled WGS sequence"/>
</dbReference>
<reference evidence="5 6" key="2">
    <citation type="submission" date="2007-09" db="EMBL/GenBank/DDBJ databases">
        <title>Draft genome sequence of Clostridium bolteae (ATCC BAA-613).</title>
        <authorList>
            <person name="Sudarsanam P."/>
            <person name="Ley R."/>
            <person name="Guruge J."/>
            <person name="Turnbaugh P.J."/>
            <person name="Mahowald M."/>
            <person name="Liep D."/>
            <person name="Gordon J."/>
        </authorList>
    </citation>
    <scope>NUCLEOTIDE SEQUENCE [LARGE SCALE GENOMIC DNA]</scope>
    <source>
        <strain evidence="6">ATCC BAA-613 / DSM 15670 / CCUG 46953 / JCM 12243 / WAL 16351</strain>
    </source>
</reference>
<dbReference type="Gene3D" id="1.20.120.530">
    <property type="entry name" value="GntR ligand-binding domain-like"/>
    <property type="match status" value="1"/>
</dbReference>
<comment type="caution">
    <text evidence="5">The sequence shown here is derived from an EMBL/GenBank/DDBJ whole genome shotgun (WGS) entry which is preliminary data.</text>
</comment>
<evidence type="ECO:0000256" key="3">
    <source>
        <dbReference type="ARBA" id="ARBA00023163"/>
    </source>
</evidence>
<evidence type="ECO:0000313" key="6">
    <source>
        <dbReference type="Proteomes" id="UP000005396"/>
    </source>
</evidence>
<dbReference type="Pfam" id="PF00392">
    <property type="entry name" value="GntR"/>
    <property type="match status" value="1"/>
</dbReference>
<dbReference type="eggNOG" id="COG2186">
    <property type="taxonomic scope" value="Bacteria"/>
</dbReference>